<dbReference type="Proteomes" id="UP000815677">
    <property type="component" value="Unassembled WGS sequence"/>
</dbReference>
<dbReference type="InterPro" id="IPR013154">
    <property type="entry name" value="ADH-like_N"/>
</dbReference>
<dbReference type="InterPro" id="IPR047122">
    <property type="entry name" value="Trans-enoyl_RdTase-like"/>
</dbReference>
<dbReference type="SMART" id="SM00829">
    <property type="entry name" value="PKS_ER"/>
    <property type="match status" value="1"/>
</dbReference>
<protein>
    <submittedName>
        <fullName evidence="2">GroES-like protein</fullName>
    </submittedName>
</protein>
<organism evidence="2 3">
    <name type="scientific">Mycena chlorophos</name>
    <name type="common">Agaric fungus</name>
    <name type="synonym">Agaricus chlorophos</name>
    <dbReference type="NCBI Taxonomy" id="658473"/>
    <lineage>
        <taxon>Eukaryota</taxon>
        <taxon>Fungi</taxon>
        <taxon>Dikarya</taxon>
        <taxon>Basidiomycota</taxon>
        <taxon>Agaricomycotina</taxon>
        <taxon>Agaricomycetes</taxon>
        <taxon>Agaricomycetidae</taxon>
        <taxon>Agaricales</taxon>
        <taxon>Marasmiineae</taxon>
        <taxon>Mycenaceae</taxon>
        <taxon>Mycena</taxon>
    </lineage>
</organism>
<sequence length="366" mass="38675">MPLPQTQSAVVIESPKAPFAVQSGLPIHKPAPGHVLLKIHSVGLNPMDPMRRTMDIMIDSYPAILGSDIAGVIEEVGEGVVGWKKGDEVFGSDTGGGYAQYHSLDAQALIRKPKNVSFDEVATLCIAGNTSLVGLYAPAPIGLAINPTFSPDKPQAGKSAFVLGAGTTCGQFGIQYLKLAGFSRIVVYASGKHTEYLTSLGATVVIPRDEVQITDLPTHLEVTSAPFDVVFDAFFGAAPDAVSSLDISHDIVKPGGKITTVNPRAVLSDDRVKQNKGVELVRAFGYYFIREGKATGLAYGVQPAHADFGLLLKENLPKLLESGELKATRVEVLPDGLEGIVKGLDRWFGPGGVSGVKLVGHPQEGL</sequence>
<dbReference type="CDD" id="cd08249">
    <property type="entry name" value="enoyl_reductase_like"/>
    <property type="match status" value="1"/>
</dbReference>
<dbReference type="SUPFAM" id="SSF51735">
    <property type="entry name" value="NAD(P)-binding Rossmann-fold domains"/>
    <property type="match status" value="1"/>
</dbReference>
<reference evidence="2" key="1">
    <citation type="submission" date="2014-09" db="EMBL/GenBank/DDBJ databases">
        <title>Genome sequence of the luminous mushroom Mycena chlorophos for searching fungal bioluminescence genes.</title>
        <authorList>
            <person name="Tanaka Y."/>
            <person name="Kasuga D."/>
            <person name="Oba Y."/>
            <person name="Hase S."/>
            <person name="Sato K."/>
            <person name="Oba Y."/>
            <person name="Sakakibara Y."/>
        </authorList>
    </citation>
    <scope>NUCLEOTIDE SEQUENCE</scope>
</reference>
<dbReference type="PANTHER" id="PTHR45348:SF2">
    <property type="entry name" value="ZINC-TYPE ALCOHOL DEHYDROGENASE-LIKE PROTEIN C2E1P3.01"/>
    <property type="match status" value="1"/>
</dbReference>
<dbReference type="Gene3D" id="3.90.180.10">
    <property type="entry name" value="Medium-chain alcohol dehydrogenases, catalytic domain"/>
    <property type="match status" value="1"/>
</dbReference>
<dbReference type="EMBL" id="DF843504">
    <property type="protein sequence ID" value="GAT47428.1"/>
    <property type="molecule type" value="Genomic_DNA"/>
</dbReference>
<proteinExistence type="predicted"/>
<keyword evidence="3" id="KW-1185">Reference proteome</keyword>
<feature type="domain" description="Enoyl reductase (ER)" evidence="1">
    <location>
        <begin position="13"/>
        <end position="359"/>
    </location>
</feature>
<dbReference type="Pfam" id="PF08240">
    <property type="entry name" value="ADH_N"/>
    <property type="match status" value="1"/>
</dbReference>
<dbReference type="InterPro" id="IPR036291">
    <property type="entry name" value="NAD(P)-bd_dom_sf"/>
</dbReference>
<dbReference type="InterPro" id="IPR011032">
    <property type="entry name" value="GroES-like_sf"/>
</dbReference>
<dbReference type="PANTHER" id="PTHR45348">
    <property type="entry name" value="HYPOTHETICAL OXIDOREDUCTASE (EUROFUNG)"/>
    <property type="match status" value="1"/>
</dbReference>
<dbReference type="InterPro" id="IPR020843">
    <property type="entry name" value="ER"/>
</dbReference>
<evidence type="ECO:0000313" key="3">
    <source>
        <dbReference type="Proteomes" id="UP000815677"/>
    </source>
</evidence>
<dbReference type="Gene3D" id="3.40.50.720">
    <property type="entry name" value="NAD(P)-binding Rossmann-like Domain"/>
    <property type="match status" value="1"/>
</dbReference>
<evidence type="ECO:0000259" key="1">
    <source>
        <dbReference type="SMART" id="SM00829"/>
    </source>
</evidence>
<dbReference type="SUPFAM" id="SSF50129">
    <property type="entry name" value="GroES-like"/>
    <property type="match status" value="1"/>
</dbReference>
<accession>A0ABQ0L8K1</accession>
<name>A0ABQ0L8K1_MYCCL</name>
<gene>
    <name evidence="2" type="ORF">MCHLO_04889</name>
</gene>
<evidence type="ECO:0000313" key="2">
    <source>
        <dbReference type="EMBL" id="GAT47428.1"/>
    </source>
</evidence>